<accession>A0A120JW50</accession>
<evidence type="ECO:0000256" key="1">
    <source>
        <dbReference type="ARBA" id="ARBA00001974"/>
    </source>
</evidence>
<dbReference type="GO" id="GO:0003995">
    <property type="term" value="F:acyl-CoA dehydrogenase activity"/>
    <property type="evidence" value="ECO:0007669"/>
    <property type="project" value="TreeGrafter"/>
</dbReference>
<evidence type="ECO:0000256" key="3">
    <source>
        <dbReference type="ARBA" id="ARBA00022630"/>
    </source>
</evidence>
<dbReference type="STRING" id="507626.LOKO_02143"/>
<evidence type="ECO:0000259" key="9">
    <source>
        <dbReference type="Pfam" id="PF02771"/>
    </source>
</evidence>
<dbReference type="InterPro" id="IPR036250">
    <property type="entry name" value="AcylCo_DH-like_C"/>
</dbReference>
<evidence type="ECO:0000313" key="11">
    <source>
        <dbReference type="Proteomes" id="UP000063387"/>
    </source>
</evidence>
<dbReference type="PATRIC" id="fig|507626.3.peg.2135"/>
<feature type="domain" description="Acyl-CoA dehydrogenase/oxidase N-terminal" evidence="9">
    <location>
        <begin position="6"/>
        <end position="118"/>
    </location>
</feature>
<keyword evidence="3 6" id="KW-0285">Flavoprotein</keyword>
<evidence type="ECO:0000256" key="2">
    <source>
        <dbReference type="ARBA" id="ARBA00009347"/>
    </source>
</evidence>
<evidence type="ECO:0000256" key="6">
    <source>
        <dbReference type="RuleBase" id="RU362125"/>
    </source>
</evidence>
<dbReference type="GO" id="GO:0050660">
    <property type="term" value="F:flavin adenine dinucleotide binding"/>
    <property type="evidence" value="ECO:0007669"/>
    <property type="project" value="InterPro"/>
</dbReference>
<dbReference type="Gene3D" id="1.10.540.10">
    <property type="entry name" value="Acyl-CoA dehydrogenase/oxidase, N-terminal domain"/>
    <property type="match status" value="1"/>
</dbReference>
<evidence type="ECO:0000256" key="4">
    <source>
        <dbReference type="ARBA" id="ARBA00022827"/>
    </source>
</evidence>
<dbReference type="AlphaFoldDB" id="A0A120JW50"/>
<name>A0A120JW50_9GAMM</name>
<evidence type="ECO:0000313" key="10">
    <source>
        <dbReference type="EMBL" id="AMD01206.1"/>
    </source>
</evidence>
<feature type="domain" description="Acyl-CoA dehydrogenase/oxidase C-terminal" evidence="7">
    <location>
        <begin position="226"/>
        <end position="374"/>
    </location>
</feature>
<organism evidence="10 11">
    <name type="scientific">Halomonas chromatireducens</name>
    <dbReference type="NCBI Taxonomy" id="507626"/>
    <lineage>
        <taxon>Bacteria</taxon>
        <taxon>Pseudomonadati</taxon>
        <taxon>Pseudomonadota</taxon>
        <taxon>Gammaproteobacteria</taxon>
        <taxon>Oceanospirillales</taxon>
        <taxon>Halomonadaceae</taxon>
        <taxon>Halomonas</taxon>
    </lineage>
</organism>
<dbReference type="InterPro" id="IPR013786">
    <property type="entry name" value="AcylCoA_DH/ox_N"/>
</dbReference>
<gene>
    <name evidence="10" type="primary">acdA_4</name>
    <name evidence="10" type="ORF">LOKO_02143</name>
</gene>
<dbReference type="InterPro" id="IPR009100">
    <property type="entry name" value="AcylCoA_DH/oxidase_NM_dom_sf"/>
</dbReference>
<evidence type="ECO:0000259" key="8">
    <source>
        <dbReference type="Pfam" id="PF02770"/>
    </source>
</evidence>
<dbReference type="Pfam" id="PF02771">
    <property type="entry name" value="Acyl-CoA_dh_N"/>
    <property type="match status" value="1"/>
</dbReference>
<dbReference type="PANTHER" id="PTHR43884:SF20">
    <property type="entry name" value="ACYL-COA DEHYDROGENASE FADE28"/>
    <property type="match status" value="1"/>
</dbReference>
<dbReference type="Pfam" id="PF00441">
    <property type="entry name" value="Acyl-CoA_dh_1"/>
    <property type="match status" value="1"/>
</dbReference>
<dbReference type="InterPro" id="IPR006091">
    <property type="entry name" value="Acyl-CoA_Oxase/DH_mid-dom"/>
</dbReference>
<dbReference type="SUPFAM" id="SSF56645">
    <property type="entry name" value="Acyl-CoA dehydrogenase NM domain-like"/>
    <property type="match status" value="1"/>
</dbReference>
<dbReference type="KEGG" id="hco:LOKO_02143"/>
<dbReference type="Pfam" id="PF02770">
    <property type="entry name" value="Acyl-CoA_dh_M"/>
    <property type="match status" value="1"/>
</dbReference>
<comment type="cofactor">
    <cofactor evidence="1 6">
        <name>FAD</name>
        <dbReference type="ChEBI" id="CHEBI:57692"/>
    </cofactor>
</comment>
<dbReference type="PANTHER" id="PTHR43884">
    <property type="entry name" value="ACYL-COA DEHYDROGENASE"/>
    <property type="match status" value="1"/>
</dbReference>
<protein>
    <submittedName>
        <fullName evidence="10">Acyl-CoA dehydrogenase</fullName>
        <ecNumber evidence="10">1.3.99.-</ecNumber>
    </submittedName>
</protein>
<dbReference type="Proteomes" id="UP000063387">
    <property type="component" value="Chromosome"/>
</dbReference>
<reference evidence="10 11" key="2">
    <citation type="submission" date="2016-02" db="EMBL/GenBank/DDBJ databases">
        <authorList>
            <person name="Wen L."/>
            <person name="He K."/>
            <person name="Yang H."/>
        </authorList>
    </citation>
    <scope>NUCLEOTIDE SEQUENCE [LARGE SCALE GENOMIC DNA]</scope>
    <source>
        <strain evidence="10 11">AGD 8-3</strain>
    </source>
</reference>
<keyword evidence="5 6" id="KW-0560">Oxidoreductase</keyword>
<keyword evidence="4 6" id="KW-0274">FAD</keyword>
<evidence type="ECO:0000256" key="5">
    <source>
        <dbReference type="ARBA" id="ARBA00023002"/>
    </source>
</evidence>
<dbReference type="EC" id="1.3.99.-" evidence="10"/>
<dbReference type="Gene3D" id="2.40.110.10">
    <property type="entry name" value="Butyryl-CoA Dehydrogenase, subunit A, domain 2"/>
    <property type="match status" value="1"/>
</dbReference>
<dbReference type="Gene3D" id="1.20.140.10">
    <property type="entry name" value="Butyryl-CoA Dehydrogenase, subunit A, domain 3"/>
    <property type="match status" value="1"/>
</dbReference>
<dbReference type="InterPro" id="IPR009075">
    <property type="entry name" value="AcylCo_DH/oxidase_C"/>
</dbReference>
<dbReference type="InterPro" id="IPR037069">
    <property type="entry name" value="AcylCoA_DH/ox_N_sf"/>
</dbReference>
<sequence>MDFSYSDEQRMLADTLERLIADQAPLQRHGSRLDPAGCEASPLWQTFAELGLLHMPFAETVGGLGGDGTDLMIIMQALGRGLVSEPYLAGLLLPGDLLARLADPDQRSRWLTPLLDGEHQLALAWQERDSRYDPGAITTTAYPHGDGWRLEGSKHLVMGAASAAAILITARIRHERLDGDRLGVFLLPAGTPGLTRCDYHTIDDQPASDLVLEGVVLEASDCLAEDGANALGATLARGMAALCAQAVGAMEESCDQTLAFLKERRQFGVSLSSLQVLQHRMVDMHLHLEQARSMAILAATSLDLPETERDYRIAAAKAYCGEAARFVAEQAIQLHGAMGMTDECLVSHYAKHLVMFDHYLGDSDHHLEHVSERLSAA</sequence>
<evidence type="ECO:0000259" key="7">
    <source>
        <dbReference type="Pfam" id="PF00441"/>
    </source>
</evidence>
<dbReference type="CDD" id="cd00567">
    <property type="entry name" value="ACAD"/>
    <property type="match status" value="1"/>
</dbReference>
<dbReference type="OrthoDB" id="9769473at2"/>
<feature type="domain" description="Acyl-CoA oxidase/dehydrogenase middle" evidence="8">
    <location>
        <begin position="122"/>
        <end position="214"/>
    </location>
</feature>
<reference evidence="10 11" key="1">
    <citation type="journal article" date="2016" name="Genome Announc.">
        <title>Draft Genome Sequence of 'Halomonas chromatireducens' Strain AGD 8-3, a Haloalkaliphilic Chromate- and Selenite-Reducing Gammaproteobacterium.</title>
        <authorList>
            <person name="Sharko F.S."/>
            <person name="Shapovalova A.A."/>
            <person name="Tsygankova S.V."/>
            <person name="Komova A.V."/>
            <person name="Boulygina E.S."/>
            <person name="Teslyuk A.B."/>
            <person name="Gotovtsev P.M."/>
            <person name="Namsaraev Z.B."/>
            <person name="Khijniak T.V."/>
            <person name="Nedoluzhko A.V."/>
            <person name="Vasilov R.G."/>
        </authorList>
    </citation>
    <scope>NUCLEOTIDE SEQUENCE [LARGE SCALE GENOMIC DNA]</scope>
    <source>
        <strain evidence="10 11">AGD 8-3</strain>
    </source>
</reference>
<comment type="similarity">
    <text evidence="2 6">Belongs to the acyl-CoA dehydrogenase family.</text>
</comment>
<proteinExistence type="inferred from homology"/>
<dbReference type="EMBL" id="CP014226">
    <property type="protein sequence ID" value="AMD01206.1"/>
    <property type="molecule type" value="Genomic_DNA"/>
</dbReference>
<dbReference type="RefSeq" id="WP_066448721.1">
    <property type="nucleotide sequence ID" value="NZ_CP014226.1"/>
</dbReference>
<dbReference type="SUPFAM" id="SSF47203">
    <property type="entry name" value="Acyl-CoA dehydrogenase C-terminal domain-like"/>
    <property type="match status" value="1"/>
</dbReference>
<keyword evidence="11" id="KW-1185">Reference proteome</keyword>
<dbReference type="InterPro" id="IPR046373">
    <property type="entry name" value="Acyl-CoA_Oxase/DH_mid-dom_sf"/>
</dbReference>